<dbReference type="Pfam" id="PF00550">
    <property type="entry name" value="PP-binding"/>
    <property type="match status" value="1"/>
</dbReference>
<dbReference type="InterPro" id="IPR006162">
    <property type="entry name" value="Ppantetheine_attach_site"/>
</dbReference>
<dbReference type="AlphaFoldDB" id="A0A7W7PNV5"/>
<dbReference type="InterPro" id="IPR020806">
    <property type="entry name" value="PKS_PP-bd"/>
</dbReference>
<comment type="caution">
    <text evidence="4">The sequence shown here is derived from an EMBL/GenBank/DDBJ whole genome shotgun (WGS) entry which is preliminary data.</text>
</comment>
<feature type="domain" description="Carrier" evidence="3">
    <location>
        <begin position="3"/>
        <end position="81"/>
    </location>
</feature>
<keyword evidence="5" id="KW-1185">Reference proteome</keyword>
<evidence type="ECO:0000256" key="2">
    <source>
        <dbReference type="ARBA" id="ARBA00022553"/>
    </source>
</evidence>
<dbReference type="GO" id="GO:0031177">
    <property type="term" value="F:phosphopantetheine binding"/>
    <property type="evidence" value="ECO:0007669"/>
    <property type="project" value="InterPro"/>
</dbReference>
<dbReference type="SUPFAM" id="SSF47336">
    <property type="entry name" value="ACP-like"/>
    <property type="match status" value="1"/>
</dbReference>
<dbReference type="PROSITE" id="PS50075">
    <property type="entry name" value="CARRIER"/>
    <property type="match status" value="1"/>
</dbReference>
<evidence type="ECO:0000259" key="3">
    <source>
        <dbReference type="PROSITE" id="PS50075"/>
    </source>
</evidence>
<dbReference type="Gene3D" id="1.10.1200.10">
    <property type="entry name" value="ACP-like"/>
    <property type="match status" value="1"/>
</dbReference>
<name>A0A7W7PNV5_9ACTN</name>
<dbReference type="Proteomes" id="UP000556084">
    <property type="component" value="Unassembled WGS sequence"/>
</dbReference>
<dbReference type="PROSITE" id="PS00012">
    <property type="entry name" value="PHOSPHOPANTETHEINE"/>
    <property type="match status" value="1"/>
</dbReference>
<dbReference type="InterPro" id="IPR009081">
    <property type="entry name" value="PP-bd_ACP"/>
</dbReference>
<evidence type="ECO:0000313" key="5">
    <source>
        <dbReference type="Proteomes" id="UP000556084"/>
    </source>
</evidence>
<keyword evidence="1" id="KW-0596">Phosphopantetheine</keyword>
<sequence length="85" mass="9202">MSAFTLDQLKTILREGVGVDEAVDLDGPILDTPFSSLGYDSLALLEIAARIQNQYGVAIRDEDVELLATPRAVLEYVDAHLAEVA</sequence>
<gene>
    <name evidence="4" type="ORF">FHS39_004257</name>
</gene>
<reference evidence="4 5" key="1">
    <citation type="submission" date="2020-08" db="EMBL/GenBank/DDBJ databases">
        <title>Genomic Encyclopedia of Type Strains, Phase III (KMG-III): the genomes of soil and plant-associated and newly described type strains.</title>
        <authorList>
            <person name="Whitman W."/>
        </authorList>
    </citation>
    <scope>NUCLEOTIDE SEQUENCE [LARGE SCALE GENOMIC DNA]</scope>
    <source>
        <strain evidence="4 5">CECT 3266</strain>
    </source>
</reference>
<dbReference type="RefSeq" id="WP_184350986.1">
    <property type="nucleotide sequence ID" value="NZ_JACHJH010000006.1"/>
</dbReference>
<dbReference type="SMART" id="SM00823">
    <property type="entry name" value="PKS_PP"/>
    <property type="match status" value="1"/>
</dbReference>
<dbReference type="InterPro" id="IPR036736">
    <property type="entry name" value="ACP-like_sf"/>
</dbReference>
<organism evidence="4 5">
    <name type="scientific">Streptomyces olivoverticillatus</name>
    <dbReference type="NCBI Taxonomy" id="66427"/>
    <lineage>
        <taxon>Bacteria</taxon>
        <taxon>Bacillati</taxon>
        <taxon>Actinomycetota</taxon>
        <taxon>Actinomycetes</taxon>
        <taxon>Kitasatosporales</taxon>
        <taxon>Streptomycetaceae</taxon>
        <taxon>Streptomyces</taxon>
    </lineage>
</organism>
<dbReference type="EMBL" id="JACHJH010000006">
    <property type="protein sequence ID" value="MBB4895190.1"/>
    <property type="molecule type" value="Genomic_DNA"/>
</dbReference>
<keyword evidence="2" id="KW-0597">Phosphoprotein</keyword>
<proteinExistence type="predicted"/>
<evidence type="ECO:0000313" key="4">
    <source>
        <dbReference type="EMBL" id="MBB4895190.1"/>
    </source>
</evidence>
<accession>A0A7W7PNV5</accession>
<protein>
    <submittedName>
        <fullName evidence="4">Act minimal PKS acyl carrier protein</fullName>
    </submittedName>
</protein>
<dbReference type="GO" id="GO:0017000">
    <property type="term" value="P:antibiotic biosynthetic process"/>
    <property type="evidence" value="ECO:0007669"/>
    <property type="project" value="UniProtKB-ARBA"/>
</dbReference>
<evidence type="ECO:0000256" key="1">
    <source>
        <dbReference type="ARBA" id="ARBA00022450"/>
    </source>
</evidence>